<sequence length="260" mass="27862">MSLIPKQWVVDDISEAALFDINSGDPVAYFERLNKMTFTIDAKQQRVYGGTSKYAFHLTEQDAESSVQLENAVLDLNQLVAATGATITTGSTVIPKVEKLLVATGGTFTFSKGASLVAGTDRLVIATKGLTNSGMQLTRVASAPTALQYSITSSGVVTLGDATLAGKDIRAFYDYTATGGTAASVKTDTKNKPYKFVAYGKAFDDETNESFECTIIIYKSQMLGSFSIDQQRKSATANSLELAVLDANRSDKKVIDILTN</sequence>
<name>A0A1R0YQ02_9BACL</name>
<dbReference type="AlphaFoldDB" id="A0A1R0YQ02"/>
<proteinExistence type="predicted"/>
<dbReference type="OrthoDB" id="2594965at2"/>
<reference evidence="1 2" key="1">
    <citation type="submission" date="2017-06" db="EMBL/GenBank/DDBJ databases">
        <title>Complete genome sequence of Paenibacillus odorifer CBA7130.</title>
        <authorList>
            <person name="Nam Y.-D."/>
            <person name="Kang J."/>
            <person name="Chung W.-H."/>
        </authorList>
    </citation>
    <scope>NUCLEOTIDE SEQUENCE [LARGE SCALE GENOMIC DNA]</scope>
    <source>
        <strain evidence="1 2">CBA7130</strain>
    </source>
</reference>
<evidence type="ECO:0000313" key="1">
    <source>
        <dbReference type="EMBL" id="AWV35154.1"/>
    </source>
</evidence>
<evidence type="ECO:0000313" key="2">
    <source>
        <dbReference type="Proteomes" id="UP000249163"/>
    </source>
</evidence>
<dbReference type="EMBL" id="CP021965">
    <property type="protein sequence ID" value="AWV35154.1"/>
    <property type="molecule type" value="Genomic_DNA"/>
</dbReference>
<dbReference type="RefSeq" id="WP_076208558.1">
    <property type="nucleotide sequence ID" value="NZ_CP021965.1"/>
</dbReference>
<dbReference type="Proteomes" id="UP000249163">
    <property type="component" value="Chromosome"/>
</dbReference>
<protein>
    <submittedName>
        <fullName evidence="1">Uncharacterized protein</fullName>
    </submittedName>
</protein>
<gene>
    <name evidence="1" type="ORF">CD191_22355</name>
</gene>
<accession>A0A1R0YQ02</accession>
<organism evidence="1 2">
    <name type="scientific">Paenibacillus odorifer</name>
    <dbReference type="NCBI Taxonomy" id="189426"/>
    <lineage>
        <taxon>Bacteria</taxon>
        <taxon>Bacillati</taxon>
        <taxon>Bacillota</taxon>
        <taxon>Bacilli</taxon>
        <taxon>Bacillales</taxon>
        <taxon>Paenibacillaceae</taxon>
        <taxon>Paenibacillus</taxon>
    </lineage>
</organism>